<feature type="active site" evidence="2">
    <location>
        <position position="47"/>
    </location>
</feature>
<accession>A0A1H7SH93</accession>
<dbReference type="PIRSF" id="PIRSF016184">
    <property type="entry name" value="PhzC_PhzF"/>
    <property type="match status" value="1"/>
</dbReference>
<dbReference type="EMBL" id="FNZQ01000008">
    <property type="protein sequence ID" value="SEL71863.1"/>
    <property type="molecule type" value="Genomic_DNA"/>
</dbReference>
<dbReference type="PANTHER" id="PTHR13774">
    <property type="entry name" value="PHENAZINE BIOSYNTHESIS PROTEIN"/>
    <property type="match status" value="1"/>
</dbReference>
<sequence length="285" mass="30047">MIDLPFQVWDVFTDAPFSGNPLAIVETSGDLTAAQMQLLARQFNLSETIFLMPPRDPMNTAKARIFFPTAEIPFAGHPTIGASLFLATRDDLTDLVLEEKAGLVPVTVRDGMAQFTAPVLPAPHGGPVAVTLCAEALGLSKDAIGPHTPGTFAGGPAFVYIPVRDRDALARARPMEPAWTGLMDSAGVDSAWVYDPDLNARMFSPTAGIPEDPATGSACAILAAQLLANGALPDGTTVRTIRQGDDMGRPSRICFEADVAMGKLQAVRISGRAVPVAEGRIRSPG</sequence>
<keyword evidence="4" id="KW-1185">Reference proteome</keyword>
<dbReference type="PANTHER" id="PTHR13774:SF32">
    <property type="entry name" value="ANTISENSE-ENHANCING SEQUENCE 1"/>
    <property type="match status" value="1"/>
</dbReference>
<dbReference type="SUPFAM" id="SSF54506">
    <property type="entry name" value="Diaminopimelate epimerase-like"/>
    <property type="match status" value="1"/>
</dbReference>
<dbReference type="Pfam" id="PF02567">
    <property type="entry name" value="PhzC-PhzF"/>
    <property type="match status" value="1"/>
</dbReference>
<dbReference type="RefSeq" id="WP_245737660.1">
    <property type="nucleotide sequence ID" value="NZ_FNZQ01000008.1"/>
</dbReference>
<evidence type="ECO:0000313" key="3">
    <source>
        <dbReference type="EMBL" id="SEL71863.1"/>
    </source>
</evidence>
<protein>
    <submittedName>
        <fullName evidence="3">Trans-2,3-dihydro-3-hydroxyanthranilate isomerase</fullName>
    </submittedName>
</protein>
<evidence type="ECO:0000313" key="4">
    <source>
        <dbReference type="Proteomes" id="UP000199283"/>
    </source>
</evidence>
<proteinExistence type="inferred from homology"/>
<evidence type="ECO:0000256" key="1">
    <source>
        <dbReference type="ARBA" id="ARBA00008270"/>
    </source>
</evidence>
<organism evidence="3 4">
    <name type="scientific">Jannaschia helgolandensis</name>
    <dbReference type="NCBI Taxonomy" id="188906"/>
    <lineage>
        <taxon>Bacteria</taxon>
        <taxon>Pseudomonadati</taxon>
        <taxon>Pseudomonadota</taxon>
        <taxon>Alphaproteobacteria</taxon>
        <taxon>Rhodobacterales</taxon>
        <taxon>Roseobacteraceae</taxon>
        <taxon>Jannaschia</taxon>
    </lineage>
</organism>
<dbReference type="NCBIfam" id="TIGR00654">
    <property type="entry name" value="PhzF_family"/>
    <property type="match status" value="1"/>
</dbReference>
<evidence type="ECO:0000256" key="2">
    <source>
        <dbReference type="PIRSR" id="PIRSR016184-1"/>
    </source>
</evidence>
<dbReference type="Proteomes" id="UP000199283">
    <property type="component" value="Unassembled WGS sequence"/>
</dbReference>
<gene>
    <name evidence="3" type="ORF">SAMN04488526_3355</name>
</gene>
<keyword evidence="3" id="KW-0413">Isomerase</keyword>
<dbReference type="AlphaFoldDB" id="A0A1H7SH93"/>
<reference evidence="3 4" key="1">
    <citation type="submission" date="2016-10" db="EMBL/GenBank/DDBJ databases">
        <authorList>
            <person name="de Groot N.N."/>
        </authorList>
    </citation>
    <scope>NUCLEOTIDE SEQUENCE [LARGE SCALE GENOMIC DNA]</scope>
    <source>
        <strain evidence="3 4">DSM 14858</strain>
    </source>
</reference>
<dbReference type="GO" id="GO:0005737">
    <property type="term" value="C:cytoplasm"/>
    <property type="evidence" value="ECO:0007669"/>
    <property type="project" value="TreeGrafter"/>
</dbReference>
<dbReference type="InterPro" id="IPR003719">
    <property type="entry name" value="Phenazine_PhzF-like"/>
</dbReference>
<name>A0A1H7SH93_9RHOB</name>
<dbReference type="Gene3D" id="3.10.310.10">
    <property type="entry name" value="Diaminopimelate Epimerase, Chain A, domain 1"/>
    <property type="match status" value="2"/>
</dbReference>
<comment type="similarity">
    <text evidence="1">Belongs to the PhzF family.</text>
</comment>
<dbReference type="STRING" id="188906.SAMN04488526_3355"/>
<dbReference type="GO" id="GO:0016853">
    <property type="term" value="F:isomerase activity"/>
    <property type="evidence" value="ECO:0007669"/>
    <property type="project" value="UniProtKB-KW"/>
</dbReference>